<comment type="similarity">
    <text evidence="2">Belongs to the purine-cytosine permease (2.A.39) family.</text>
</comment>
<dbReference type="PANTHER" id="PTHR30618">
    <property type="entry name" value="NCS1 FAMILY PURINE/PYRIMIDINE TRANSPORTER"/>
    <property type="match status" value="1"/>
</dbReference>
<protein>
    <recommendedName>
        <fullName evidence="9">Nitrate reductase</fullName>
    </recommendedName>
</protein>
<feature type="transmembrane region" description="Helical" evidence="6">
    <location>
        <begin position="377"/>
        <end position="401"/>
    </location>
</feature>
<feature type="transmembrane region" description="Helical" evidence="6">
    <location>
        <begin position="352"/>
        <end position="371"/>
    </location>
</feature>
<evidence type="ECO:0000256" key="1">
    <source>
        <dbReference type="ARBA" id="ARBA00004141"/>
    </source>
</evidence>
<dbReference type="InterPro" id="IPR045225">
    <property type="entry name" value="Uracil/uridine/allantoin_perm"/>
</dbReference>
<evidence type="ECO:0008006" key="9">
    <source>
        <dbReference type="Google" id="ProtNLM"/>
    </source>
</evidence>
<feature type="transmembrane region" description="Helical" evidence="6">
    <location>
        <begin position="76"/>
        <end position="102"/>
    </location>
</feature>
<dbReference type="EMBL" id="LQYS01000045">
    <property type="protein sequence ID" value="KYD14261.1"/>
    <property type="molecule type" value="Genomic_DNA"/>
</dbReference>
<dbReference type="Pfam" id="PF02133">
    <property type="entry name" value="Transp_cyt_pur"/>
    <property type="match status" value="1"/>
</dbReference>
<feature type="transmembrane region" description="Helical" evidence="6">
    <location>
        <begin position="48"/>
        <end position="70"/>
    </location>
</feature>
<feature type="transmembrane region" description="Helical" evidence="6">
    <location>
        <begin position="274"/>
        <end position="299"/>
    </location>
</feature>
<dbReference type="AlphaFoldDB" id="A0A150LPT7"/>
<dbReference type="Proteomes" id="UP000075455">
    <property type="component" value="Unassembled WGS sequence"/>
</dbReference>
<dbReference type="GO" id="GO:0005886">
    <property type="term" value="C:plasma membrane"/>
    <property type="evidence" value="ECO:0007669"/>
    <property type="project" value="TreeGrafter"/>
</dbReference>
<sequence length="513" mass="56394">MKTKGKQVVIKQIVIFYLGSDVMSKKSNYLKSPDLLPVPHSGKTIGTLGFAFIWVGMAVVLAAFAIGGAGVQNLSLVWVILGTIIGSILIGLCMTIIGDIGIEHGLSFPVYMRAPFGTIGTHIPSLIRGFAASCWFGINTYFGSTAMNGILKILFNFDNWFLCYIIFALVQLINTALGIKAIERFADLAAPIIIIISAWMYTTLSEKALEEGRHIWSWVEHPATGGAAVTAFIVVIMSNMGFWSTLAADMPSISRFIKAPKYEKNWFKRNKASIVGNIVAMTITQTFMVVIGAVSYIALQNYDPVVALQQSANGLILGILLLMIVLAQWSTNTSANVVPAATIFSNIGGPKFPFWAGVFTAGIIGTVVQPWSLFNIIIPALLICGGVLSAIVGILFADYYLLRKRRVNVYDLYKEDGQYRYFKGFNLAGVIAWIIGGTAAYFLINYSFVVGFIVGAICYYFLAKYWWFQKYKQAEIEDPDDEKYLGITVGRDWIIDDETIVSSNIVEASTNSK</sequence>
<keyword evidence="4 6" id="KW-1133">Transmembrane helix</keyword>
<evidence type="ECO:0000256" key="6">
    <source>
        <dbReference type="SAM" id="Phobius"/>
    </source>
</evidence>
<gene>
    <name evidence="7" type="ORF">B4119_1426</name>
</gene>
<accession>A0A150LPT7</accession>
<dbReference type="PATRIC" id="fig|81408.3.peg.3669"/>
<dbReference type="CDD" id="cd10323">
    <property type="entry name" value="SLC-NCS1sbd"/>
    <property type="match status" value="1"/>
</dbReference>
<dbReference type="GO" id="GO:0015205">
    <property type="term" value="F:nucleobase transmembrane transporter activity"/>
    <property type="evidence" value="ECO:0007669"/>
    <property type="project" value="TreeGrafter"/>
</dbReference>
<name>A0A150LPT7_9BACL</name>
<evidence type="ECO:0000256" key="5">
    <source>
        <dbReference type="ARBA" id="ARBA00023136"/>
    </source>
</evidence>
<dbReference type="InterPro" id="IPR001248">
    <property type="entry name" value="Pur-cyt_permease"/>
</dbReference>
<comment type="caution">
    <text evidence="7">The sequence shown here is derived from an EMBL/GenBank/DDBJ whole genome shotgun (WGS) entry which is preliminary data.</text>
</comment>
<feature type="transmembrane region" description="Helical" evidence="6">
    <location>
        <begin position="224"/>
        <end position="248"/>
    </location>
</feature>
<keyword evidence="5 6" id="KW-0472">Membrane</keyword>
<organism evidence="7 8">
    <name type="scientific">Saccharococcus caldoxylosilyticus</name>
    <dbReference type="NCBI Taxonomy" id="81408"/>
    <lineage>
        <taxon>Bacteria</taxon>
        <taxon>Bacillati</taxon>
        <taxon>Bacillota</taxon>
        <taxon>Bacilli</taxon>
        <taxon>Bacillales</taxon>
        <taxon>Anoxybacillaceae</taxon>
        <taxon>Saccharococcus</taxon>
    </lineage>
</organism>
<evidence type="ECO:0000256" key="4">
    <source>
        <dbReference type="ARBA" id="ARBA00022989"/>
    </source>
</evidence>
<proteinExistence type="inferred from homology"/>
<dbReference type="PANTHER" id="PTHR30618:SF0">
    <property type="entry name" value="PURINE-URACIL PERMEASE NCS1"/>
    <property type="match status" value="1"/>
</dbReference>
<evidence type="ECO:0000313" key="8">
    <source>
        <dbReference type="Proteomes" id="UP000075455"/>
    </source>
</evidence>
<feature type="transmembrane region" description="Helical" evidence="6">
    <location>
        <begin position="114"/>
        <end position="138"/>
    </location>
</feature>
<feature type="transmembrane region" description="Helical" evidence="6">
    <location>
        <begin position="150"/>
        <end position="173"/>
    </location>
</feature>
<evidence type="ECO:0000256" key="3">
    <source>
        <dbReference type="ARBA" id="ARBA00022692"/>
    </source>
</evidence>
<comment type="subcellular location">
    <subcellularLocation>
        <location evidence="1">Membrane</location>
        <topology evidence="1">Multi-pass membrane protein</topology>
    </subcellularLocation>
</comment>
<reference evidence="7 8" key="1">
    <citation type="submission" date="2016-01" db="EMBL/GenBank/DDBJ databases">
        <title>Draft Genome Sequences of Seven Thermophilic Sporeformers Isolated from Foods.</title>
        <authorList>
            <person name="Berendsen E.M."/>
            <person name="Wells-Bennik M.H."/>
            <person name="Krawcyk A.O."/>
            <person name="De Jong A."/>
            <person name="Holsappel S."/>
            <person name="Eijlander R.T."/>
            <person name="Kuipers O.P."/>
        </authorList>
    </citation>
    <scope>NUCLEOTIDE SEQUENCE [LARGE SCALE GENOMIC DNA]</scope>
    <source>
        <strain evidence="7 8">B4119</strain>
    </source>
</reference>
<evidence type="ECO:0000256" key="2">
    <source>
        <dbReference type="ARBA" id="ARBA00008974"/>
    </source>
</evidence>
<dbReference type="Gene3D" id="1.10.4160.10">
    <property type="entry name" value="Hydantoin permease"/>
    <property type="match status" value="1"/>
</dbReference>
<dbReference type="STRING" id="81408.B4119_1426"/>
<feature type="transmembrane region" description="Helical" evidence="6">
    <location>
        <begin position="185"/>
        <end position="204"/>
    </location>
</feature>
<evidence type="ECO:0000313" key="7">
    <source>
        <dbReference type="EMBL" id="KYD14261.1"/>
    </source>
</evidence>
<feature type="transmembrane region" description="Helical" evidence="6">
    <location>
        <begin position="421"/>
        <end position="442"/>
    </location>
</feature>
<keyword evidence="3 6" id="KW-0812">Transmembrane</keyword>
<feature type="transmembrane region" description="Helical" evidence="6">
    <location>
        <begin position="448"/>
        <end position="467"/>
    </location>
</feature>
<feature type="transmembrane region" description="Helical" evidence="6">
    <location>
        <begin position="311"/>
        <end position="331"/>
    </location>
</feature>